<reference evidence="1" key="1">
    <citation type="submission" date="2014-09" db="EMBL/GenBank/DDBJ databases">
        <authorList>
            <person name="Magalhaes I.L.F."/>
            <person name="Oliveira U."/>
            <person name="Santos F.R."/>
            <person name="Vidigal T.H.D.A."/>
            <person name="Brescovit A.D."/>
            <person name="Santos A.J."/>
        </authorList>
    </citation>
    <scope>NUCLEOTIDE SEQUENCE</scope>
    <source>
        <tissue evidence="1">Shoot tissue taken approximately 20 cm above the soil surface</tissue>
    </source>
</reference>
<proteinExistence type="predicted"/>
<accession>A0A0A9I331</accession>
<sequence>MPLLHGRPSSYGEFLPAYFNSAASKVSS</sequence>
<organism evidence="1">
    <name type="scientific">Arundo donax</name>
    <name type="common">Giant reed</name>
    <name type="synonym">Donax arundinaceus</name>
    <dbReference type="NCBI Taxonomy" id="35708"/>
    <lineage>
        <taxon>Eukaryota</taxon>
        <taxon>Viridiplantae</taxon>
        <taxon>Streptophyta</taxon>
        <taxon>Embryophyta</taxon>
        <taxon>Tracheophyta</taxon>
        <taxon>Spermatophyta</taxon>
        <taxon>Magnoliopsida</taxon>
        <taxon>Liliopsida</taxon>
        <taxon>Poales</taxon>
        <taxon>Poaceae</taxon>
        <taxon>PACMAD clade</taxon>
        <taxon>Arundinoideae</taxon>
        <taxon>Arundineae</taxon>
        <taxon>Arundo</taxon>
    </lineage>
</organism>
<dbReference type="AlphaFoldDB" id="A0A0A9I331"/>
<protein>
    <submittedName>
        <fullName evidence="1">Uncharacterized protein</fullName>
    </submittedName>
</protein>
<reference evidence="1" key="2">
    <citation type="journal article" date="2015" name="Data Brief">
        <title>Shoot transcriptome of the giant reed, Arundo donax.</title>
        <authorList>
            <person name="Barrero R.A."/>
            <person name="Guerrero F.D."/>
            <person name="Moolhuijzen P."/>
            <person name="Goolsby J.A."/>
            <person name="Tidwell J."/>
            <person name="Bellgard S.E."/>
            <person name="Bellgard M.I."/>
        </authorList>
    </citation>
    <scope>NUCLEOTIDE SEQUENCE</scope>
    <source>
        <tissue evidence="1">Shoot tissue taken approximately 20 cm above the soil surface</tissue>
    </source>
</reference>
<evidence type="ECO:0000313" key="1">
    <source>
        <dbReference type="EMBL" id="JAE39558.1"/>
    </source>
</evidence>
<dbReference type="EMBL" id="GBRH01158338">
    <property type="protein sequence ID" value="JAE39558.1"/>
    <property type="molecule type" value="Transcribed_RNA"/>
</dbReference>
<name>A0A0A9I331_ARUDO</name>